<proteinExistence type="predicted"/>
<gene>
    <name evidence="3" type="ORF">SVA_2307</name>
</gene>
<evidence type="ECO:0008006" key="5">
    <source>
        <dbReference type="Google" id="ProtNLM"/>
    </source>
</evidence>
<accession>A0A1B4VE24</accession>
<keyword evidence="4" id="KW-1185">Reference proteome</keyword>
<organism evidence="3 4">
    <name type="scientific">Sulfurifustis variabilis</name>
    <dbReference type="NCBI Taxonomy" id="1675686"/>
    <lineage>
        <taxon>Bacteria</taxon>
        <taxon>Pseudomonadati</taxon>
        <taxon>Pseudomonadota</taxon>
        <taxon>Gammaproteobacteria</taxon>
        <taxon>Acidiferrobacterales</taxon>
        <taxon>Acidiferrobacteraceae</taxon>
        <taxon>Sulfurifustis</taxon>
    </lineage>
</organism>
<dbReference type="AlphaFoldDB" id="A0A1B4VE24"/>
<dbReference type="PROSITE" id="PS51257">
    <property type="entry name" value="PROKAR_LIPOPROTEIN"/>
    <property type="match status" value="1"/>
</dbReference>
<keyword evidence="2" id="KW-0732">Signal</keyword>
<feature type="chain" id="PRO_5008571418" description="Lipoprotein" evidence="2">
    <location>
        <begin position="23"/>
        <end position="180"/>
    </location>
</feature>
<protein>
    <recommendedName>
        <fullName evidence="5">Lipoprotein</fullName>
    </recommendedName>
</protein>
<feature type="coiled-coil region" evidence="1">
    <location>
        <begin position="131"/>
        <end position="172"/>
    </location>
</feature>
<dbReference type="KEGG" id="sva:SVA_2307"/>
<dbReference type="Proteomes" id="UP000218899">
    <property type="component" value="Chromosome"/>
</dbReference>
<evidence type="ECO:0000313" key="4">
    <source>
        <dbReference type="Proteomes" id="UP000218899"/>
    </source>
</evidence>
<keyword evidence="1" id="KW-0175">Coiled coil</keyword>
<evidence type="ECO:0000313" key="3">
    <source>
        <dbReference type="EMBL" id="BAU48857.1"/>
    </source>
</evidence>
<sequence>MDCRVSAAAASLACVVIVAGCAAPPSRSSSASPVVAGSYECEHASSELEDLISYAERVRLLAPGALQREYSEREQGFRDEGSPANRIRLAVLLGLKQAPFRDDARARHLLLQAAHQSGYNAESYRGLAVLLLQQLDERREMEATLESERRERQALRRKLEQLKAIEEQIDRRMPPVIQPR</sequence>
<evidence type="ECO:0000256" key="1">
    <source>
        <dbReference type="SAM" id="Coils"/>
    </source>
</evidence>
<dbReference type="RefSeq" id="WP_096461332.1">
    <property type="nucleotide sequence ID" value="NZ_AP014936.1"/>
</dbReference>
<feature type="signal peptide" evidence="2">
    <location>
        <begin position="1"/>
        <end position="22"/>
    </location>
</feature>
<dbReference type="EMBL" id="AP014936">
    <property type="protein sequence ID" value="BAU48857.1"/>
    <property type="molecule type" value="Genomic_DNA"/>
</dbReference>
<reference evidence="3 4" key="1">
    <citation type="submission" date="2015-08" db="EMBL/GenBank/DDBJ databases">
        <title>Complete genome sequence of Sulfurifustis variabilis.</title>
        <authorList>
            <person name="Miura A."/>
            <person name="Kojima H."/>
            <person name="Fukui M."/>
        </authorList>
    </citation>
    <scope>NUCLEOTIDE SEQUENCE [LARGE SCALE GENOMIC DNA]</scope>
    <source>
        <strain evidence="4">skN76</strain>
    </source>
</reference>
<name>A0A1B4VE24_9GAMM</name>
<evidence type="ECO:0000256" key="2">
    <source>
        <dbReference type="SAM" id="SignalP"/>
    </source>
</evidence>